<keyword evidence="4" id="KW-1185">Reference proteome</keyword>
<dbReference type="Proteomes" id="UP000092503">
    <property type="component" value="Unassembled WGS sequence"/>
</dbReference>
<dbReference type="EMBL" id="MDCE01000005">
    <property type="protein sequence ID" value="PPV08083.1"/>
    <property type="molecule type" value="Genomic_DNA"/>
</dbReference>
<evidence type="ECO:0000313" key="3">
    <source>
        <dbReference type="Proteomes" id="UP000092503"/>
    </source>
</evidence>
<dbReference type="Proteomes" id="UP000239710">
    <property type="component" value="Unassembled WGS sequence"/>
</dbReference>
<dbReference type="EMBL" id="FLTX01000012">
    <property type="protein sequence ID" value="SBV50209.1"/>
    <property type="molecule type" value="Genomic_DNA"/>
</dbReference>
<gene>
    <name evidence="2" type="ORF">XBLMG947_0986</name>
    <name evidence="1" type="ORF">XbrCFBP1976_05220</name>
</gene>
<evidence type="ECO:0000313" key="2">
    <source>
        <dbReference type="EMBL" id="SBV50209.1"/>
    </source>
</evidence>
<reference evidence="1 4" key="2">
    <citation type="submission" date="2016-08" db="EMBL/GenBank/DDBJ databases">
        <title>Evolution of the type three secretion system and type three effector repertoires in Xanthomonas.</title>
        <authorList>
            <person name="Merda D."/>
            <person name="Briand M."/>
            <person name="Bosis E."/>
            <person name="Rousseau C."/>
            <person name="Portier P."/>
            <person name="Jacques M.-A."/>
            <person name="Fischer-Le Saux M."/>
        </authorList>
    </citation>
    <scope>NUCLEOTIDE SEQUENCE [LARGE SCALE GENOMIC DNA]</scope>
    <source>
        <strain evidence="1 4">CFBP1976</strain>
    </source>
</reference>
<sequence length="61" mass="7215">MDALRLFGNYPTFERETAEARHILEVFGYRQLTEDDTGPIEETIAWFTHHHPEGIDQDLQR</sequence>
<dbReference type="AlphaFoldDB" id="A0A1C3NII3"/>
<accession>A0A1C3NII3</accession>
<reference evidence="2 3" key="1">
    <citation type="submission" date="2016-06" db="EMBL/GenBank/DDBJ databases">
        <authorList>
            <person name="Kjaerup R.B."/>
            <person name="Dalgaard T.S."/>
            <person name="Juul-Madsen H.R."/>
        </authorList>
    </citation>
    <scope>NUCLEOTIDE SEQUENCE [LARGE SCALE GENOMIC DNA]</scope>
    <source>
        <strain evidence="2">LMG947</strain>
    </source>
</reference>
<protein>
    <submittedName>
        <fullName evidence="2">Uncharacterized protein</fullName>
    </submittedName>
</protein>
<name>A0A1C3NII3_9XANT</name>
<dbReference type="STRING" id="56449.XBLMG947_0986"/>
<dbReference type="RefSeq" id="WP_065466666.1">
    <property type="nucleotide sequence ID" value="NZ_FLTX01000012.1"/>
</dbReference>
<organism evidence="2 3">
    <name type="scientific">Xanthomonas bromi</name>
    <dbReference type="NCBI Taxonomy" id="56449"/>
    <lineage>
        <taxon>Bacteria</taxon>
        <taxon>Pseudomonadati</taxon>
        <taxon>Pseudomonadota</taxon>
        <taxon>Gammaproteobacteria</taxon>
        <taxon>Lysobacterales</taxon>
        <taxon>Lysobacteraceae</taxon>
        <taxon>Xanthomonas</taxon>
    </lineage>
</organism>
<evidence type="ECO:0000313" key="1">
    <source>
        <dbReference type="EMBL" id="PPV08083.1"/>
    </source>
</evidence>
<proteinExistence type="predicted"/>
<evidence type="ECO:0000313" key="4">
    <source>
        <dbReference type="Proteomes" id="UP000239710"/>
    </source>
</evidence>